<comment type="caution">
    <text evidence="4">The sequence shown here is derived from an EMBL/GenBank/DDBJ whole genome shotgun (WGS) entry which is preliminary data.</text>
</comment>
<dbReference type="Gene3D" id="3.40.50.720">
    <property type="entry name" value="NAD(P)-binding Rossmann-like Domain"/>
    <property type="match status" value="1"/>
</dbReference>
<evidence type="ECO:0000313" key="5">
    <source>
        <dbReference type="Proteomes" id="UP001492380"/>
    </source>
</evidence>
<dbReference type="InterPro" id="IPR008030">
    <property type="entry name" value="NmrA-like"/>
</dbReference>
<dbReference type="Pfam" id="PF05368">
    <property type="entry name" value="NmrA"/>
    <property type="match status" value="1"/>
</dbReference>
<dbReference type="InterPro" id="IPR051164">
    <property type="entry name" value="NmrA-like_oxidored"/>
</dbReference>
<dbReference type="InterPro" id="IPR036291">
    <property type="entry name" value="NAD(P)-bd_dom_sf"/>
</dbReference>
<accession>A0ABR1YNM0</accession>
<comment type="similarity">
    <text evidence="1">Belongs to the NmrA-type oxidoreductase family.</text>
</comment>
<dbReference type="CDD" id="cd05251">
    <property type="entry name" value="NmrA_like_SDR_a"/>
    <property type="match status" value="1"/>
</dbReference>
<dbReference type="SUPFAM" id="SSF51735">
    <property type="entry name" value="NAD(P)-binding Rossmann-fold domains"/>
    <property type="match status" value="1"/>
</dbReference>
<gene>
    <name evidence="4" type="ORF">HDK90DRAFT_435691</name>
</gene>
<dbReference type="PANTHER" id="PTHR42748">
    <property type="entry name" value="NITROGEN METABOLITE REPRESSION PROTEIN NMRA FAMILY MEMBER"/>
    <property type="match status" value="1"/>
</dbReference>
<dbReference type="EMBL" id="JBBWRZ010000005">
    <property type="protein sequence ID" value="KAK8235063.1"/>
    <property type="molecule type" value="Genomic_DNA"/>
</dbReference>
<name>A0ABR1YNM0_9PEZI</name>
<dbReference type="PANTHER" id="PTHR42748:SF28">
    <property type="entry name" value="NMRA-LIKE DOMAIN-CONTAINING PROTEIN"/>
    <property type="match status" value="1"/>
</dbReference>
<sequence>MSKTIVVTGATGTQGSAVVRVMLETGNWKVRAVTRNPESDSAKAIAAKGAEIVVADYDDEASVKKAFEGAHAIFALTNWWEYLRRGKSQDECGLIEERQGMTLARAAAEIPTLEHYIWSTLPAAKELTGGKCPVPHFDYKAVVDRRIREELPALAAKTTSLFFGFYPSNFAYFHMLKPIPVPFAPGRYVWLVPSKKEAKVPTSGNMAVSPGVFVRQILANPSKTHGKYAAVCTEVCTLGGMLKTWSEVTGKAGVFMEIQVEDFAGLLGIAGREAALQLKFGEALDDWYEHVKVKGEFVTMEELGISMAEVADFRGSLEAVKEHLG</sequence>
<feature type="domain" description="NmrA-like" evidence="3">
    <location>
        <begin position="1"/>
        <end position="276"/>
    </location>
</feature>
<dbReference type="Gene3D" id="3.90.25.10">
    <property type="entry name" value="UDP-galactose 4-epimerase, domain 1"/>
    <property type="match status" value="1"/>
</dbReference>
<evidence type="ECO:0000313" key="4">
    <source>
        <dbReference type="EMBL" id="KAK8235063.1"/>
    </source>
</evidence>
<keyword evidence="2" id="KW-0521">NADP</keyword>
<proteinExistence type="inferred from homology"/>
<organism evidence="4 5">
    <name type="scientific">Phyllosticta capitalensis</name>
    <dbReference type="NCBI Taxonomy" id="121624"/>
    <lineage>
        <taxon>Eukaryota</taxon>
        <taxon>Fungi</taxon>
        <taxon>Dikarya</taxon>
        <taxon>Ascomycota</taxon>
        <taxon>Pezizomycotina</taxon>
        <taxon>Dothideomycetes</taxon>
        <taxon>Dothideomycetes incertae sedis</taxon>
        <taxon>Botryosphaeriales</taxon>
        <taxon>Phyllostictaceae</taxon>
        <taxon>Phyllosticta</taxon>
    </lineage>
</organism>
<evidence type="ECO:0000256" key="1">
    <source>
        <dbReference type="ARBA" id="ARBA00006328"/>
    </source>
</evidence>
<reference evidence="4 5" key="1">
    <citation type="submission" date="2024-04" db="EMBL/GenBank/DDBJ databases">
        <title>Phyllosticta paracitricarpa is synonymous to the EU quarantine fungus P. citricarpa based on phylogenomic analyses.</title>
        <authorList>
            <consortium name="Lawrence Berkeley National Laboratory"/>
            <person name="Van Ingen-Buijs V.A."/>
            <person name="Van Westerhoven A.C."/>
            <person name="Haridas S."/>
            <person name="Skiadas P."/>
            <person name="Martin F."/>
            <person name="Groenewald J.Z."/>
            <person name="Crous P.W."/>
            <person name="Seidl M.F."/>
        </authorList>
    </citation>
    <scope>NUCLEOTIDE SEQUENCE [LARGE SCALE GENOMIC DNA]</scope>
    <source>
        <strain evidence="4 5">CBS 123374</strain>
    </source>
</reference>
<protein>
    <recommendedName>
        <fullName evidence="3">NmrA-like domain-containing protein</fullName>
    </recommendedName>
</protein>
<keyword evidence="5" id="KW-1185">Reference proteome</keyword>
<evidence type="ECO:0000259" key="3">
    <source>
        <dbReference type="Pfam" id="PF05368"/>
    </source>
</evidence>
<dbReference type="Proteomes" id="UP001492380">
    <property type="component" value="Unassembled WGS sequence"/>
</dbReference>
<evidence type="ECO:0000256" key="2">
    <source>
        <dbReference type="ARBA" id="ARBA00022857"/>
    </source>
</evidence>